<organism evidence="1 2">
    <name type="scientific">Corynebacterium xerosis</name>
    <dbReference type="NCBI Taxonomy" id="1725"/>
    <lineage>
        <taxon>Bacteria</taxon>
        <taxon>Bacillati</taxon>
        <taxon>Actinomycetota</taxon>
        <taxon>Actinomycetes</taxon>
        <taxon>Mycobacteriales</taxon>
        <taxon>Corynebacteriaceae</taxon>
        <taxon>Corynebacterium</taxon>
    </lineage>
</organism>
<dbReference type="EMBL" id="CP046322">
    <property type="protein sequence ID" value="QGS34992.1"/>
    <property type="molecule type" value="Genomic_DNA"/>
</dbReference>
<dbReference type="KEGG" id="cxe:FOB82_08510"/>
<dbReference type="AlphaFoldDB" id="A0A6B8TNN9"/>
<gene>
    <name evidence="1" type="ORF">FOB82_08510</name>
</gene>
<dbReference type="SUPFAM" id="SSF52980">
    <property type="entry name" value="Restriction endonuclease-like"/>
    <property type="match status" value="1"/>
</dbReference>
<reference evidence="1 2" key="1">
    <citation type="submission" date="2019-11" db="EMBL/GenBank/DDBJ databases">
        <title>FDA dAtabase for Regulatory Grade micrObial Sequences (FDA-ARGOS): Supporting development and validation of Infectious Disease Dx tests.</title>
        <authorList>
            <person name="Kerrigan L."/>
            <person name="Long C."/>
            <person name="Tallon L."/>
            <person name="Sadzewicz L."/>
            <person name="Vavikolanu K."/>
            <person name="Mehta A."/>
            <person name="Aluvathingal J."/>
            <person name="Nadendla S."/>
            <person name="Yan Y."/>
            <person name="Sichtig H."/>
        </authorList>
    </citation>
    <scope>NUCLEOTIDE SEQUENCE [LARGE SCALE GENOMIC DNA]</scope>
    <source>
        <strain evidence="1 2">FDAARGOS_674</strain>
    </source>
</reference>
<protein>
    <recommendedName>
        <fullName evidence="3">DUF559 domain-containing protein</fullName>
    </recommendedName>
</protein>
<dbReference type="InterPro" id="IPR011335">
    <property type="entry name" value="Restrct_endonuc-II-like"/>
</dbReference>
<name>A0A6B8TNN9_9CORY</name>
<sequence>MRRASIERIVNWLPENMFSQIEGRIARALQLRGYAITLNFRIGPYTWDIVHVEARLIIEFDSRKFHDNAEAFRVDRARQNNAIRRGVGDPAVHR</sequence>
<dbReference type="RefSeq" id="WP_155869554.1">
    <property type="nucleotide sequence ID" value="NZ_CP046322.1"/>
</dbReference>
<dbReference type="Gene3D" id="3.40.960.10">
    <property type="entry name" value="VSR Endonuclease"/>
    <property type="match status" value="1"/>
</dbReference>
<accession>A0A6B8TNN9</accession>
<dbReference type="Proteomes" id="UP000426857">
    <property type="component" value="Chromosome"/>
</dbReference>
<evidence type="ECO:0000313" key="1">
    <source>
        <dbReference type="EMBL" id="QGS34992.1"/>
    </source>
</evidence>
<evidence type="ECO:0008006" key="3">
    <source>
        <dbReference type="Google" id="ProtNLM"/>
    </source>
</evidence>
<proteinExistence type="predicted"/>
<evidence type="ECO:0000313" key="2">
    <source>
        <dbReference type="Proteomes" id="UP000426857"/>
    </source>
</evidence>